<gene>
    <name evidence="8" type="primary">fabG_9</name>
    <name evidence="8" type="ORF">AELLOGFF_02266</name>
</gene>
<evidence type="ECO:0000256" key="5">
    <source>
        <dbReference type="ARBA" id="ARBA00040781"/>
    </source>
</evidence>
<dbReference type="NCBIfam" id="NF009466">
    <property type="entry name" value="PRK12826.1-2"/>
    <property type="match status" value="1"/>
</dbReference>
<evidence type="ECO:0000313" key="8">
    <source>
        <dbReference type="EMBL" id="CAA0137509.1"/>
    </source>
</evidence>
<evidence type="ECO:0000256" key="4">
    <source>
        <dbReference type="ARBA" id="ARBA00023002"/>
    </source>
</evidence>
<dbReference type="EMBL" id="CACSIP010000075">
    <property type="protein sequence ID" value="CAA0137509.1"/>
    <property type="molecule type" value="Genomic_DNA"/>
</dbReference>
<dbReference type="InterPro" id="IPR020904">
    <property type="entry name" value="Sc_DH/Rdtase_CS"/>
</dbReference>
<evidence type="ECO:0000256" key="2">
    <source>
        <dbReference type="ARBA" id="ARBA00006484"/>
    </source>
</evidence>
<dbReference type="InterPro" id="IPR002347">
    <property type="entry name" value="SDR_fam"/>
</dbReference>
<accession>A0A5S9RAE4</accession>
<dbReference type="Pfam" id="PF13561">
    <property type="entry name" value="adh_short_C2"/>
    <property type="match status" value="1"/>
</dbReference>
<dbReference type="PRINTS" id="PR00081">
    <property type="entry name" value="GDHRDH"/>
</dbReference>
<dbReference type="SMART" id="SM00822">
    <property type="entry name" value="PKS_KR"/>
    <property type="match status" value="1"/>
</dbReference>
<dbReference type="PROSITE" id="PS00061">
    <property type="entry name" value="ADH_SHORT"/>
    <property type="match status" value="1"/>
</dbReference>
<keyword evidence="3" id="KW-0134">Cell wall</keyword>
<evidence type="ECO:0000256" key="1">
    <source>
        <dbReference type="ARBA" id="ARBA00004191"/>
    </source>
</evidence>
<evidence type="ECO:0000256" key="3">
    <source>
        <dbReference type="ARBA" id="ARBA00022512"/>
    </source>
</evidence>
<dbReference type="FunFam" id="3.40.50.720:FF:000173">
    <property type="entry name" value="3-oxoacyl-[acyl-carrier protein] reductase"/>
    <property type="match status" value="1"/>
</dbReference>
<feature type="domain" description="Ketoreductase" evidence="7">
    <location>
        <begin position="22"/>
        <end position="204"/>
    </location>
</feature>
<dbReference type="PANTHER" id="PTHR42879:SF2">
    <property type="entry name" value="3-OXOACYL-[ACYL-CARRIER-PROTEIN] REDUCTASE FABG"/>
    <property type="match status" value="1"/>
</dbReference>
<dbReference type="InterPro" id="IPR036291">
    <property type="entry name" value="NAD(P)-bd_dom_sf"/>
</dbReference>
<dbReference type="AlphaFoldDB" id="A0A5S9RAE4"/>
<dbReference type="PANTHER" id="PTHR42879">
    <property type="entry name" value="3-OXOACYL-(ACYL-CARRIER-PROTEIN) REDUCTASE"/>
    <property type="match status" value="1"/>
</dbReference>
<comment type="similarity">
    <text evidence="2">Belongs to the short-chain dehydrogenases/reductases (SDR) family.</text>
</comment>
<dbReference type="InterPro" id="IPR057326">
    <property type="entry name" value="KR_dom"/>
</dbReference>
<keyword evidence="4 8" id="KW-0560">Oxidoreductase</keyword>
<dbReference type="RefSeq" id="WP_234897801.1">
    <property type="nucleotide sequence ID" value="NZ_CACSIP010000075.1"/>
</dbReference>
<proteinExistence type="inferred from homology"/>
<evidence type="ECO:0000256" key="6">
    <source>
        <dbReference type="ARBA" id="ARBA00047400"/>
    </source>
</evidence>
<dbReference type="GO" id="GO:0004316">
    <property type="term" value="F:3-oxoacyl-[acyl-carrier-protein] reductase (NADPH) activity"/>
    <property type="evidence" value="ECO:0007669"/>
    <property type="project" value="UniProtKB-EC"/>
</dbReference>
<dbReference type="PRINTS" id="PR00080">
    <property type="entry name" value="SDRFAMILY"/>
</dbReference>
<evidence type="ECO:0000259" key="7">
    <source>
        <dbReference type="SMART" id="SM00822"/>
    </source>
</evidence>
<comment type="catalytic activity">
    <reaction evidence="6">
        <text>a (3R)-hydroxyacyl-[ACP] + NADP(+) = a 3-oxoacyl-[ACP] + NADPH + H(+)</text>
        <dbReference type="Rhea" id="RHEA:17397"/>
        <dbReference type="Rhea" id="RHEA-COMP:9916"/>
        <dbReference type="Rhea" id="RHEA-COMP:9945"/>
        <dbReference type="ChEBI" id="CHEBI:15378"/>
        <dbReference type="ChEBI" id="CHEBI:57783"/>
        <dbReference type="ChEBI" id="CHEBI:58349"/>
        <dbReference type="ChEBI" id="CHEBI:78776"/>
        <dbReference type="ChEBI" id="CHEBI:78827"/>
        <dbReference type="EC" id="1.1.1.100"/>
    </reaction>
    <physiologicalReaction direction="right-to-left" evidence="6">
        <dbReference type="Rhea" id="RHEA:17399"/>
    </physiologicalReaction>
</comment>
<sequence>MKQLADANEESAETMSGQLTGRVAAVTGAGQGLGRAIAHRFASEGAAVAVVDVDEVCGKKVAEEISAAGASAIAVGCDVASRDQVHAAAERITAELGPIDVLVSNAGVVRAAMLWQMTFDDWTTVLDVHLNGAFHWLQAVVPSMREAGNGRIIFTTSAAGINGTVGQVNYSAAKAALLGLTRSAAMELARYGITVNAVAPAAATAMTEKIRTDEKLKDKALSKIPLQRWAEPDEIAGTYAFLASADAGYITGQVIAADGGMVMVR</sequence>
<dbReference type="GO" id="GO:0032787">
    <property type="term" value="P:monocarboxylic acid metabolic process"/>
    <property type="evidence" value="ECO:0007669"/>
    <property type="project" value="UniProtKB-ARBA"/>
</dbReference>
<organism evidence="8 9">
    <name type="scientific">Mycolicibacterium vanbaalenii</name>
    <name type="common">Mycobacterium vanbaalenii</name>
    <dbReference type="NCBI Taxonomy" id="110539"/>
    <lineage>
        <taxon>Bacteria</taxon>
        <taxon>Bacillati</taxon>
        <taxon>Actinomycetota</taxon>
        <taxon>Actinomycetes</taxon>
        <taxon>Mycobacteriales</taxon>
        <taxon>Mycobacteriaceae</taxon>
        <taxon>Mycolicibacterium</taxon>
    </lineage>
</organism>
<protein>
    <recommendedName>
        <fullName evidence="5">3-oxoacyl-[acyl-carrier-protein] reductase MabA</fullName>
    </recommendedName>
</protein>
<dbReference type="Proteomes" id="UP000430146">
    <property type="component" value="Unassembled WGS sequence"/>
</dbReference>
<dbReference type="Gene3D" id="3.40.50.720">
    <property type="entry name" value="NAD(P)-binding Rossmann-like Domain"/>
    <property type="match status" value="1"/>
</dbReference>
<name>A0A5S9RAE4_MYCVN</name>
<evidence type="ECO:0000313" key="9">
    <source>
        <dbReference type="Proteomes" id="UP000430146"/>
    </source>
</evidence>
<reference evidence="8 9" key="1">
    <citation type="submission" date="2019-11" db="EMBL/GenBank/DDBJ databases">
        <authorList>
            <person name="Holert J."/>
        </authorList>
    </citation>
    <scope>NUCLEOTIDE SEQUENCE [LARGE SCALE GENOMIC DNA]</scope>
    <source>
        <strain evidence="8">BC8_1</strain>
    </source>
</reference>
<keyword evidence="3" id="KW-0964">Secreted</keyword>
<keyword evidence="9" id="KW-1185">Reference proteome</keyword>
<comment type="subcellular location">
    <subcellularLocation>
        <location evidence="1">Secreted</location>
        <location evidence="1">Cell wall</location>
    </subcellularLocation>
</comment>
<dbReference type="SUPFAM" id="SSF51735">
    <property type="entry name" value="NAD(P)-binding Rossmann-fold domains"/>
    <property type="match status" value="1"/>
</dbReference>
<dbReference type="InterPro" id="IPR050259">
    <property type="entry name" value="SDR"/>
</dbReference>